<dbReference type="InterPro" id="IPR038638">
    <property type="entry name" value="RbpA_sf"/>
</dbReference>
<dbReference type="GO" id="GO:0001000">
    <property type="term" value="F:bacterial-type RNA polymerase core enzyme binding"/>
    <property type="evidence" value="ECO:0007669"/>
    <property type="project" value="UniProtKB-UniRule"/>
</dbReference>
<dbReference type="GO" id="GO:0008270">
    <property type="term" value="F:zinc ion binding"/>
    <property type="evidence" value="ECO:0007669"/>
    <property type="project" value="UniProtKB-UniRule"/>
</dbReference>
<evidence type="ECO:0000256" key="1">
    <source>
        <dbReference type="ARBA" id="ARBA00022723"/>
    </source>
</evidence>
<dbReference type="GO" id="GO:0045893">
    <property type="term" value="P:positive regulation of DNA-templated transcription"/>
    <property type="evidence" value="ECO:0007669"/>
    <property type="project" value="UniProtKB-UniRule"/>
</dbReference>
<proteinExistence type="inferred from homology"/>
<evidence type="ECO:0000256" key="3">
    <source>
        <dbReference type="SAM" id="MobiDB-lite"/>
    </source>
</evidence>
<dbReference type="Pfam" id="PF13397">
    <property type="entry name" value="RbpA"/>
    <property type="match status" value="1"/>
</dbReference>
<keyword evidence="2" id="KW-0805">Transcription regulation</keyword>
<accession>A0A6G7Y8N3</accession>
<dbReference type="EMBL" id="CP049865">
    <property type="protein sequence ID" value="QIK72991.1"/>
    <property type="molecule type" value="Genomic_DNA"/>
</dbReference>
<reference evidence="4 5" key="1">
    <citation type="submission" date="2020-03" db="EMBL/GenBank/DDBJ databases">
        <title>Propioniciclava sp. nov., isolated from Hydrophilus acuminatus.</title>
        <authorList>
            <person name="Hyun D.-W."/>
            <person name="Bae J.-W."/>
        </authorList>
    </citation>
    <scope>NUCLEOTIDE SEQUENCE [LARGE SCALE GENOMIC DNA]</scope>
    <source>
        <strain evidence="4 5">HDW11</strain>
    </source>
</reference>
<dbReference type="InterPro" id="IPR018527">
    <property type="entry name" value="Rubredoxin_Fe_BS"/>
</dbReference>
<dbReference type="AlphaFoldDB" id="A0A6G7Y8N3"/>
<comment type="cofactor">
    <cofactor evidence="2">
        <name>Zn(2+)</name>
        <dbReference type="ChEBI" id="CHEBI:29105"/>
    </cofactor>
    <text evidence="2">Bind 1 Zn(2+) per subunit.</text>
</comment>
<name>A0A6G7Y8N3_9ACTN</name>
<keyword evidence="1 2" id="KW-0479">Metal-binding</keyword>
<gene>
    <name evidence="2" type="primary">rbpA</name>
    <name evidence="4" type="ORF">G7070_12900</name>
</gene>
<feature type="binding site" evidence="2">
    <location>
        <position position="35"/>
    </location>
    <ligand>
        <name>Zn(2+)</name>
        <dbReference type="ChEBI" id="CHEBI:29105"/>
    </ligand>
</feature>
<dbReference type="PROSITE" id="PS00202">
    <property type="entry name" value="RUBREDOXIN"/>
    <property type="match status" value="1"/>
</dbReference>
<dbReference type="RefSeq" id="WP_166234062.1">
    <property type="nucleotide sequence ID" value="NZ_CP049865.1"/>
</dbReference>
<feature type="region of interest" description="Disordered" evidence="3">
    <location>
        <begin position="1"/>
        <end position="21"/>
    </location>
</feature>
<organism evidence="4 5">
    <name type="scientific">Propioniciclava coleopterorum</name>
    <dbReference type="NCBI Taxonomy" id="2714937"/>
    <lineage>
        <taxon>Bacteria</taxon>
        <taxon>Bacillati</taxon>
        <taxon>Actinomycetota</taxon>
        <taxon>Actinomycetes</taxon>
        <taxon>Propionibacteriales</taxon>
        <taxon>Propionibacteriaceae</taxon>
        <taxon>Propioniciclava</taxon>
    </lineage>
</organism>
<comment type="subunit">
    <text evidence="2">Forms a complex with the RNAP catalytic core and with free principal sigma factors.</text>
</comment>
<feature type="binding site" evidence="2">
    <location>
        <position position="57"/>
    </location>
    <ligand>
        <name>Zn(2+)</name>
        <dbReference type="ChEBI" id="CHEBI:29105"/>
    </ligand>
</feature>
<dbReference type="HAMAP" id="MF_01483">
    <property type="entry name" value="RbpA"/>
    <property type="match status" value="1"/>
</dbReference>
<keyword evidence="5" id="KW-1185">Reference proteome</keyword>
<evidence type="ECO:0000313" key="4">
    <source>
        <dbReference type="EMBL" id="QIK72991.1"/>
    </source>
</evidence>
<dbReference type="KEGG" id="prv:G7070_12900"/>
<feature type="binding site" evidence="2">
    <location>
        <position position="60"/>
    </location>
    <ligand>
        <name>Zn(2+)</name>
        <dbReference type="ChEBI" id="CHEBI:29105"/>
    </ligand>
</feature>
<evidence type="ECO:0000313" key="5">
    <source>
        <dbReference type="Proteomes" id="UP000501058"/>
    </source>
</evidence>
<keyword evidence="2" id="KW-0804">Transcription</keyword>
<keyword evidence="2" id="KW-0862">Zinc</keyword>
<protein>
    <recommendedName>
        <fullName evidence="2">RNA polymerase-binding protein RbpA</fullName>
    </recommendedName>
</protein>
<feature type="binding site" evidence="2">
    <location>
        <position position="39"/>
    </location>
    <ligand>
        <name>Zn(2+)</name>
        <dbReference type="ChEBI" id="CHEBI:29105"/>
    </ligand>
</feature>
<sequence>MVGGSAIRGSRVGAGPMGEAERGDAAPRLYISFFCSNGHETRPAFAADAVIPEEWDCPRCGLPTNRDAENPPPPPKITPYKTHLAYVKERRSDDEAKAILAEALDSLRNRRAAGEVIY</sequence>
<dbReference type="Gene3D" id="2.20.28.270">
    <property type="entry name" value="RNA polymerase-binding protein A"/>
    <property type="match status" value="1"/>
</dbReference>
<comment type="similarity">
    <text evidence="2">Belongs to the RNA polymerase-binding protein RbpA family.</text>
</comment>
<dbReference type="Proteomes" id="UP000501058">
    <property type="component" value="Chromosome"/>
</dbReference>
<dbReference type="InterPro" id="IPR025182">
    <property type="entry name" value="RNApol-bd_RbpA"/>
</dbReference>
<comment type="function">
    <text evidence="2">Binds to RNA polymerase (RNAP), stimulating transcription from principal, but not alternative sigma factor promoters.</text>
</comment>
<evidence type="ECO:0000256" key="2">
    <source>
        <dbReference type="HAMAP-Rule" id="MF_01483"/>
    </source>
</evidence>